<dbReference type="Gene3D" id="3.10.510.10">
    <property type="entry name" value="NE1680-like"/>
    <property type="match status" value="1"/>
</dbReference>
<dbReference type="RefSeq" id="WP_090894153.1">
    <property type="nucleotide sequence ID" value="NZ_CZPZ01000001.1"/>
</dbReference>
<dbReference type="Pfam" id="PF09630">
    <property type="entry name" value="DUF2024"/>
    <property type="match status" value="1"/>
</dbReference>
<keyword evidence="2" id="KW-1185">Reference proteome</keyword>
<dbReference type="InterPro" id="IPR018592">
    <property type="entry name" value="DUF2024"/>
</dbReference>
<name>A0A0S4L358_9BACT</name>
<sequence>MSSDTIHVYDTWINGKSGRIHFDVMTTDEATALKLAKEYLVSIGEPTATITTRECQFCHSEPLVMFSAEQQKQVKEKGGFIVRMPA</sequence>
<accession>A0A0S4L358</accession>
<dbReference type="SUPFAM" id="SSF160766">
    <property type="entry name" value="NE1680-like"/>
    <property type="match status" value="1"/>
</dbReference>
<evidence type="ECO:0000313" key="1">
    <source>
        <dbReference type="EMBL" id="CUS32081.1"/>
    </source>
</evidence>
<dbReference type="EMBL" id="CZPZ01000001">
    <property type="protein sequence ID" value="CUS32081.1"/>
    <property type="molecule type" value="Genomic_DNA"/>
</dbReference>
<evidence type="ECO:0008006" key="3">
    <source>
        <dbReference type="Google" id="ProtNLM"/>
    </source>
</evidence>
<gene>
    <name evidence="1" type="ORF">COMA2_10447</name>
</gene>
<dbReference type="OrthoDB" id="9795699at2"/>
<dbReference type="STRING" id="1742973.COMA2_10447"/>
<evidence type="ECO:0000313" key="2">
    <source>
        <dbReference type="Proteomes" id="UP000198736"/>
    </source>
</evidence>
<reference evidence="2" key="1">
    <citation type="submission" date="2015-10" db="EMBL/GenBank/DDBJ databases">
        <authorList>
            <person name="Luecker S."/>
            <person name="Luecker S."/>
        </authorList>
    </citation>
    <scope>NUCLEOTIDE SEQUENCE [LARGE SCALE GENOMIC DNA]</scope>
</reference>
<dbReference type="InterPro" id="IPR023122">
    <property type="entry name" value="NE1680-like_sf"/>
</dbReference>
<protein>
    <recommendedName>
        <fullName evidence="3">DUF2024 domain-containing protein</fullName>
    </recommendedName>
</protein>
<proteinExistence type="predicted"/>
<dbReference type="Proteomes" id="UP000198736">
    <property type="component" value="Unassembled WGS sequence"/>
</dbReference>
<organism evidence="1 2">
    <name type="scientific">Candidatus Nitrospira nitrificans</name>
    <dbReference type="NCBI Taxonomy" id="1742973"/>
    <lineage>
        <taxon>Bacteria</taxon>
        <taxon>Pseudomonadati</taxon>
        <taxon>Nitrospirota</taxon>
        <taxon>Nitrospiria</taxon>
        <taxon>Nitrospirales</taxon>
        <taxon>Nitrospiraceae</taxon>
        <taxon>Nitrospira</taxon>
    </lineage>
</organism>
<dbReference type="AlphaFoldDB" id="A0A0S4L358"/>